<comment type="similarity">
    <text evidence="9">Belongs to the peptidase C79 family.</text>
</comment>
<keyword evidence="7" id="KW-0843">Virulence</keyword>
<evidence type="ECO:0000256" key="4">
    <source>
        <dbReference type="ARBA" id="ARBA00022670"/>
    </source>
</evidence>
<dbReference type="GO" id="GO:0030430">
    <property type="term" value="C:host cell cytoplasm"/>
    <property type="evidence" value="ECO:0007669"/>
    <property type="project" value="UniProtKB-SubCell"/>
</dbReference>
<evidence type="ECO:0000256" key="5">
    <source>
        <dbReference type="ARBA" id="ARBA00022801"/>
    </source>
</evidence>
<feature type="domain" description="ElaD/SseL-like N-terminal" evidence="15">
    <location>
        <begin position="32"/>
        <end position="130"/>
    </location>
</feature>
<keyword evidence="3" id="KW-0964">Secreted</keyword>
<dbReference type="Pfam" id="PF22103">
    <property type="entry name" value="ElaD_SseL-like_N"/>
    <property type="match status" value="1"/>
</dbReference>
<dbReference type="InterPro" id="IPR054329">
    <property type="entry name" value="ElaD/SseL-like_N"/>
</dbReference>
<evidence type="ECO:0000259" key="14">
    <source>
        <dbReference type="Pfam" id="PF22102"/>
    </source>
</evidence>
<feature type="domain" description="SseL-like C-terminal" evidence="14">
    <location>
        <begin position="149"/>
        <end position="336"/>
    </location>
</feature>
<accession>A0A379FUN1</accession>
<dbReference type="SUPFAM" id="SSF54001">
    <property type="entry name" value="Cysteine proteinases"/>
    <property type="match status" value="1"/>
</dbReference>
<sequence>MVAFSTKLSTYFIAELTVEQFNGLFDKEIASETLSSLAKSASNGNLESIDLLHNIALRQDSEGRKAENILFDLFSGKLPAKKGIDKEIQETSKKLYQLHLNTKTKKHLKDSKLTTPSKLLYIVGSAIEKVIDRLGLTKLLMKNEPTESTLWDNNRMTTSDEIDASNKNNPTLPSNMTVNDSIGLIQSGYNLLAEIIEQKVLNSNTLNQFELFPINVNDNHWILFVLYQADPIHQSANNKRKCILFNSYDNVSTDIRKEITVAAKKGGVTEEDITYIEGNIQQNVPNGCGLFVIAAMKQLTENIQQDPDKTLKQFHQDFLNKTIYEQEQFNLHERRQLFSTYYDNEYRPS</sequence>
<dbReference type="GO" id="GO:0008234">
    <property type="term" value="F:cysteine-type peptidase activity"/>
    <property type="evidence" value="ECO:0007669"/>
    <property type="project" value="UniProtKB-KW"/>
</dbReference>
<dbReference type="RefSeq" id="WP_115167717.1">
    <property type="nucleotide sequence ID" value="NZ_CP077317.1"/>
</dbReference>
<evidence type="ECO:0000256" key="1">
    <source>
        <dbReference type="ARBA" id="ARBA00004192"/>
    </source>
</evidence>
<dbReference type="AlphaFoldDB" id="A0A379FUN1"/>
<evidence type="ECO:0000256" key="10">
    <source>
        <dbReference type="ARBA" id="ARBA00044984"/>
    </source>
</evidence>
<comment type="subcellular location">
    <subcellularLocation>
        <location evidence="1">Host cytoplasm</location>
    </subcellularLocation>
    <subcellularLocation>
        <location evidence="2">Secreted</location>
    </subcellularLocation>
</comment>
<name>A0A379FUN1_PRORE</name>
<evidence type="ECO:0000256" key="13">
    <source>
        <dbReference type="ARBA" id="ARBA00045015"/>
    </source>
</evidence>
<dbReference type="NCBIfam" id="NF008812">
    <property type="entry name" value="PRK11836.1"/>
    <property type="match status" value="1"/>
</dbReference>
<evidence type="ECO:0000256" key="3">
    <source>
        <dbReference type="ARBA" id="ARBA00022525"/>
    </source>
</evidence>
<dbReference type="Gene3D" id="3.40.395.10">
    <property type="entry name" value="Adenoviral Proteinase, Chain A"/>
    <property type="match status" value="1"/>
</dbReference>
<keyword evidence="5 16" id="KW-0378">Hydrolase</keyword>
<evidence type="ECO:0000256" key="2">
    <source>
        <dbReference type="ARBA" id="ARBA00004613"/>
    </source>
</evidence>
<dbReference type="GO" id="GO:0005576">
    <property type="term" value="C:extracellular region"/>
    <property type="evidence" value="ECO:0007669"/>
    <property type="project" value="UniProtKB-SubCell"/>
</dbReference>
<keyword evidence="4" id="KW-0645">Protease</keyword>
<keyword evidence="8" id="KW-1035">Host cytoplasm</keyword>
<evidence type="ECO:0000256" key="9">
    <source>
        <dbReference type="ARBA" id="ARBA00044952"/>
    </source>
</evidence>
<organism evidence="16 17">
    <name type="scientific">Providencia rettgeri</name>
    <dbReference type="NCBI Taxonomy" id="587"/>
    <lineage>
        <taxon>Bacteria</taxon>
        <taxon>Pseudomonadati</taxon>
        <taxon>Pseudomonadota</taxon>
        <taxon>Gammaproteobacteria</taxon>
        <taxon>Enterobacterales</taxon>
        <taxon>Morganellaceae</taxon>
        <taxon>Providencia</taxon>
    </lineage>
</organism>
<evidence type="ECO:0000256" key="7">
    <source>
        <dbReference type="ARBA" id="ARBA00023026"/>
    </source>
</evidence>
<protein>
    <recommendedName>
        <fullName evidence="10">Deubiquitinase SseL</fullName>
    </recommendedName>
    <alternativeName>
        <fullName evidence="12">Deubiquitinating enzyme</fullName>
    </alternativeName>
    <alternativeName>
        <fullName evidence="11">Deubiquitinating protease</fullName>
    </alternativeName>
    <alternativeName>
        <fullName evidence="13">Salmonella secreted effector L</fullName>
    </alternativeName>
</protein>
<dbReference type="InterPro" id="IPR054328">
    <property type="entry name" value="SseL-like_C"/>
</dbReference>
<dbReference type="GeneID" id="93674059"/>
<evidence type="ECO:0000313" key="17">
    <source>
        <dbReference type="Proteomes" id="UP000254208"/>
    </source>
</evidence>
<keyword evidence="6" id="KW-0788">Thiol protease</keyword>
<evidence type="ECO:0000259" key="15">
    <source>
        <dbReference type="Pfam" id="PF22103"/>
    </source>
</evidence>
<dbReference type="InterPro" id="IPR038765">
    <property type="entry name" value="Papain-like_cys_pep_sf"/>
</dbReference>
<gene>
    <name evidence="16" type="primary">sseL</name>
    <name evidence="16" type="ORF">NCTC11801_03370</name>
</gene>
<reference evidence="16 17" key="1">
    <citation type="submission" date="2018-06" db="EMBL/GenBank/DDBJ databases">
        <authorList>
            <consortium name="Pathogen Informatics"/>
            <person name="Doyle S."/>
        </authorList>
    </citation>
    <scope>NUCLEOTIDE SEQUENCE [LARGE SCALE GENOMIC DNA]</scope>
    <source>
        <strain evidence="16 17">NCTC11801</strain>
    </source>
</reference>
<dbReference type="Pfam" id="PF22102">
    <property type="entry name" value="ElaD-SseL-like_C"/>
    <property type="match status" value="1"/>
</dbReference>
<dbReference type="GO" id="GO:0006508">
    <property type="term" value="P:proteolysis"/>
    <property type="evidence" value="ECO:0007669"/>
    <property type="project" value="UniProtKB-KW"/>
</dbReference>
<proteinExistence type="inferred from homology"/>
<evidence type="ECO:0000256" key="6">
    <source>
        <dbReference type="ARBA" id="ARBA00022807"/>
    </source>
</evidence>
<evidence type="ECO:0000313" key="16">
    <source>
        <dbReference type="EMBL" id="SUC32391.1"/>
    </source>
</evidence>
<evidence type="ECO:0000256" key="8">
    <source>
        <dbReference type="ARBA" id="ARBA00023200"/>
    </source>
</evidence>
<dbReference type="Proteomes" id="UP000254208">
    <property type="component" value="Unassembled WGS sequence"/>
</dbReference>
<evidence type="ECO:0000256" key="12">
    <source>
        <dbReference type="ARBA" id="ARBA00045004"/>
    </source>
</evidence>
<evidence type="ECO:0000256" key="11">
    <source>
        <dbReference type="ARBA" id="ARBA00044996"/>
    </source>
</evidence>
<dbReference type="EMBL" id="UGTZ01000001">
    <property type="protein sequence ID" value="SUC32391.1"/>
    <property type="molecule type" value="Genomic_DNA"/>
</dbReference>